<dbReference type="EMBL" id="LR134355">
    <property type="protein sequence ID" value="VEG44236.1"/>
    <property type="molecule type" value="Genomic_DNA"/>
</dbReference>
<evidence type="ECO:0000256" key="4">
    <source>
        <dbReference type="ARBA" id="ARBA00022989"/>
    </source>
</evidence>
<proteinExistence type="predicted"/>
<name>A0A3S4VCH8_MYCCI</name>
<dbReference type="AlphaFoldDB" id="A0A3S4VCH8"/>
<dbReference type="RefSeq" id="WP_235666321.1">
    <property type="nucleotide sequence ID" value="NZ_AP022604.1"/>
</dbReference>
<evidence type="ECO:0000256" key="3">
    <source>
        <dbReference type="ARBA" id="ARBA00022692"/>
    </source>
</evidence>
<feature type="transmembrane region" description="Helical" evidence="6">
    <location>
        <begin position="292"/>
        <end position="311"/>
    </location>
</feature>
<dbReference type="GO" id="GO:0005886">
    <property type="term" value="C:plasma membrane"/>
    <property type="evidence" value="ECO:0007669"/>
    <property type="project" value="UniProtKB-SubCell"/>
</dbReference>
<keyword evidence="2" id="KW-1003">Cell membrane</keyword>
<feature type="transmembrane region" description="Helical" evidence="6">
    <location>
        <begin position="71"/>
        <end position="89"/>
    </location>
</feature>
<feature type="transmembrane region" description="Helical" evidence="6">
    <location>
        <begin position="126"/>
        <end position="144"/>
    </location>
</feature>
<evidence type="ECO:0000259" key="7">
    <source>
        <dbReference type="Pfam" id="PF05425"/>
    </source>
</evidence>
<dbReference type="InterPro" id="IPR008457">
    <property type="entry name" value="Cu-R_CopD_dom"/>
</dbReference>
<dbReference type="Pfam" id="PF05425">
    <property type="entry name" value="CopD"/>
    <property type="match status" value="1"/>
</dbReference>
<sequence length="313" mass="31599">MTESRIRPRGVAVGFGVAVIAAATALAWLISGGQLSPAMTGARAVADLAASVCLGLALVPRLDQSRYRDELTGRAAAPLAVAAAVWLVAELTRVLLLAAEISATALTRLSLPTLVDFAWSTAPGRAAVFSVVAAAAVCALALAAPRSPTTTVTVAGLATAGIAARAVTGHVSDGVLTSMSVVVHSLAAALWFGTLAGLALTVSARGQWARVLPAFSRYALPTVAVLVATGALTALGALDSAAQLVQTGYGRVLLAKVAVTAVVLILAWAHRGGWLRAARSHRIGAQDSLRRSVVELALLTVALTLAAGLTVTG</sequence>
<protein>
    <submittedName>
        <fullName evidence="8">Putative copper export protein</fullName>
    </submittedName>
</protein>
<evidence type="ECO:0000256" key="1">
    <source>
        <dbReference type="ARBA" id="ARBA00004651"/>
    </source>
</evidence>
<evidence type="ECO:0000256" key="5">
    <source>
        <dbReference type="ARBA" id="ARBA00023136"/>
    </source>
</evidence>
<keyword evidence="9" id="KW-1185">Reference proteome</keyword>
<keyword evidence="4 6" id="KW-1133">Transmembrane helix</keyword>
<reference evidence="8 9" key="1">
    <citation type="submission" date="2018-12" db="EMBL/GenBank/DDBJ databases">
        <authorList>
            <consortium name="Pathogen Informatics"/>
        </authorList>
    </citation>
    <scope>NUCLEOTIDE SEQUENCE [LARGE SCALE GENOMIC DNA]</scope>
    <source>
        <strain evidence="8 9">NCTC10485</strain>
    </source>
</reference>
<feature type="transmembrane region" description="Helical" evidence="6">
    <location>
        <begin position="249"/>
        <end position="271"/>
    </location>
</feature>
<dbReference type="PANTHER" id="PTHR34820:SF4">
    <property type="entry name" value="INNER MEMBRANE PROTEIN YEBZ"/>
    <property type="match status" value="1"/>
</dbReference>
<gene>
    <name evidence="8" type="ORF">NCTC10485_00097</name>
</gene>
<feature type="transmembrane region" description="Helical" evidence="6">
    <location>
        <begin position="215"/>
        <end position="237"/>
    </location>
</feature>
<feature type="transmembrane region" description="Helical" evidence="6">
    <location>
        <begin position="42"/>
        <end position="59"/>
    </location>
</feature>
<comment type="subcellular location">
    <subcellularLocation>
        <location evidence="1">Cell membrane</location>
        <topology evidence="1">Multi-pass membrane protein</topology>
    </subcellularLocation>
</comment>
<dbReference type="Proteomes" id="UP000282551">
    <property type="component" value="Chromosome"/>
</dbReference>
<evidence type="ECO:0000256" key="6">
    <source>
        <dbReference type="SAM" id="Phobius"/>
    </source>
</evidence>
<dbReference type="GO" id="GO:0006825">
    <property type="term" value="P:copper ion transport"/>
    <property type="evidence" value="ECO:0007669"/>
    <property type="project" value="InterPro"/>
</dbReference>
<keyword evidence="3 6" id="KW-0812">Transmembrane</keyword>
<accession>A0A3S4VCH8</accession>
<feature type="domain" description="Copper resistance protein D" evidence="7">
    <location>
        <begin position="209"/>
        <end position="309"/>
    </location>
</feature>
<organism evidence="8 9">
    <name type="scientific">Mycolicibacterium chitae</name>
    <name type="common">Mycobacterium chitae</name>
    <dbReference type="NCBI Taxonomy" id="1792"/>
    <lineage>
        <taxon>Bacteria</taxon>
        <taxon>Bacillati</taxon>
        <taxon>Actinomycetota</taxon>
        <taxon>Actinomycetes</taxon>
        <taxon>Mycobacteriales</taxon>
        <taxon>Mycobacteriaceae</taxon>
        <taxon>Mycolicibacterium</taxon>
    </lineage>
</organism>
<evidence type="ECO:0000313" key="9">
    <source>
        <dbReference type="Proteomes" id="UP000282551"/>
    </source>
</evidence>
<feature type="transmembrane region" description="Helical" evidence="6">
    <location>
        <begin position="12"/>
        <end position="30"/>
    </location>
</feature>
<dbReference type="InterPro" id="IPR032694">
    <property type="entry name" value="CopC/D"/>
</dbReference>
<keyword evidence="5 6" id="KW-0472">Membrane</keyword>
<evidence type="ECO:0000313" key="8">
    <source>
        <dbReference type="EMBL" id="VEG44236.1"/>
    </source>
</evidence>
<evidence type="ECO:0000256" key="2">
    <source>
        <dbReference type="ARBA" id="ARBA00022475"/>
    </source>
</evidence>
<feature type="transmembrane region" description="Helical" evidence="6">
    <location>
        <begin position="181"/>
        <end position="203"/>
    </location>
</feature>
<dbReference type="PANTHER" id="PTHR34820">
    <property type="entry name" value="INNER MEMBRANE PROTEIN YEBZ"/>
    <property type="match status" value="1"/>
</dbReference>